<organism evidence="12 13">
    <name type="scientific">Candidatus Wildermuthbacteria bacterium RIFCSPHIGHO2_01_FULL_49_22b</name>
    <dbReference type="NCBI Taxonomy" id="1802448"/>
    <lineage>
        <taxon>Bacteria</taxon>
        <taxon>Candidatus Wildermuthiibacteriota</taxon>
    </lineage>
</organism>
<feature type="short sequence motif" description="'HIGH' region" evidence="8">
    <location>
        <begin position="119"/>
        <end position="129"/>
    </location>
</feature>
<keyword evidence="8" id="KW-0963">Cytoplasm</keyword>
<dbReference type="GO" id="GO:0004814">
    <property type="term" value="F:arginine-tRNA ligase activity"/>
    <property type="evidence" value="ECO:0007669"/>
    <property type="project" value="UniProtKB-UniRule"/>
</dbReference>
<dbReference type="Pfam" id="PF00750">
    <property type="entry name" value="tRNA-synt_1d"/>
    <property type="match status" value="1"/>
</dbReference>
<comment type="caution">
    <text evidence="12">The sequence shown here is derived from an EMBL/GenBank/DDBJ whole genome shotgun (WGS) entry which is preliminary data.</text>
</comment>
<evidence type="ECO:0000259" key="10">
    <source>
        <dbReference type="SMART" id="SM00836"/>
    </source>
</evidence>
<evidence type="ECO:0000256" key="4">
    <source>
        <dbReference type="ARBA" id="ARBA00022840"/>
    </source>
</evidence>
<feature type="domain" description="Arginyl tRNA synthetase N-terminal" evidence="11">
    <location>
        <begin position="4"/>
        <end position="83"/>
    </location>
</feature>
<dbReference type="Gene3D" id="3.30.1360.70">
    <property type="entry name" value="Arginyl tRNA synthetase N-terminal domain"/>
    <property type="match status" value="1"/>
</dbReference>
<dbReference type="EMBL" id="MHTT01000026">
    <property type="protein sequence ID" value="OHA64910.1"/>
    <property type="molecule type" value="Genomic_DNA"/>
</dbReference>
<protein>
    <recommendedName>
        <fullName evidence="8">Arginine--tRNA ligase</fullName>
        <ecNumber evidence="8">6.1.1.19</ecNumber>
    </recommendedName>
    <alternativeName>
        <fullName evidence="8">Arginyl-tRNA synthetase</fullName>
        <shortName evidence="8">ArgRS</shortName>
    </alternativeName>
</protein>
<dbReference type="GO" id="GO:0006420">
    <property type="term" value="P:arginyl-tRNA aminoacylation"/>
    <property type="evidence" value="ECO:0007669"/>
    <property type="project" value="UniProtKB-UniRule"/>
</dbReference>
<evidence type="ECO:0000256" key="3">
    <source>
        <dbReference type="ARBA" id="ARBA00022741"/>
    </source>
</evidence>
<evidence type="ECO:0000256" key="8">
    <source>
        <dbReference type="HAMAP-Rule" id="MF_00123"/>
    </source>
</evidence>
<dbReference type="GO" id="GO:0005737">
    <property type="term" value="C:cytoplasm"/>
    <property type="evidence" value="ECO:0007669"/>
    <property type="project" value="UniProtKB-SubCell"/>
</dbReference>
<keyword evidence="3 8" id="KW-0547">Nucleotide-binding</keyword>
<dbReference type="InterPro" id="IPR001278">
    <property type="entry name" value="Arg-tRNA-ligase"/>
</dbReference>
<dbReference type="InterPro" id="IPR014729">
    <property type="entry name" value="Rossmann-like_a/b/a_fold"/>
</dbReference>
<keyword evidence="2 8" id="KW-0436">Ligase</keyword>
<keyword evidence="6 8" id="KW-0030">Aminoacyl-tRNA synthetase</keyword>
<dbReference type="InterPro" id="IPR035684">
    <property type="entry name" value="ArgRS_core"/>
</dbReference>
<comment type="similarity">
    <text evidence="1 8 9">Belongs to the class-I aminoacyl-tRNA synthetase family.</text>
</comment>
<accession>A0A1G2QWE3</accession>
<dbReference type="Pfam" id="PF05746">
    <property type="entry name" value="DALR_1"/>
    <property type="match status" value="1"/>
</dbReference>
<evidence type="ECO:0000256" key="5">
    <source>
        <dbReference type="ARBA" id="ARBA00022917"/>
    </source>
</evidence>
<dbReference type="Proteomes" id="UP000178065">
    <property type="component" value="Unassembled WGS sequence"/>
</dbReference>
<keyword evidence="5 8" id="KW-0648">Protein biosynthesis</keyword>
<evidence type="ECO:0000256" key="7">
    <source>
        <dbReference type="ARBA" id="ARBA00049339"/>
    </source>
</evidence>
<evidence type="ECO:0000313" key="12">
    <source>
        <dbReference type="EMBL" id="OHA64910.1"/>
    </source>
</evidence>
<evidence type="ECO:0000313" key="13">
    <source>
        <dbReference type="Proteomes" id="UP000178065"/>
    </source>
</evidence>
<evidence type="ECO:0000256" key="6">
    <source>
        <dbReference type="ARBA" id="ARBA00023146"/>
    </source>
</evidence>
<dbReference type="SMART" id="SM00836">
    <property type="entry name" value="DALR_1"/>
    <property type="match status" value="1"/>
</dbReference>
<dbReference type="SUPFAM" id="SSF47323">
    <property type="entry name" value="Anticodon-binding domain of a subclass of class I aminoacyl-tRNA synthetases"/>
    <property type="match status" value="1"/>
</dbReference>
<dbReference type="EC" id="6.1.1.19" evidence="8"/>
<evidence type="ECO:0000256" key="2">
    <source>
        <dbReference type="ARBA" id="ARBA00022598"/>
    </source>
</evidence>
<comment type="subunit">
    <text evidence="8">Monomer.</text>
</comment>
<evidence type="ECO:0000256" key="9">
    <source>
        <dbReference type="RuleBase" id="RU363038"/>
    </source>
</evidence>
<dbReference type="GO" id="GO:0005524">
    <property type="term" value="F:ATP binding"/>
    <property type="evidence" value="ECO:0007669"/>
    <property type="project" value="UniProtKB-UniRule"/>
</dbReference>
<proteinExistence type="inferred from homology"/>
<dbReference type="SMART" id="SM01016">
    <property type="entry name" value="Arg_tRNA_synt_N"/>
    <property type="match status" value="1"/>
</dbReference>
<dbReference type="Pfam" id="PF03485">
    <property type="entry name" value="Arg_tRNA_synt_N"/>
    <property type="match status" value="1"/>
</dbReference>
<dbReference type="InterPro" id="IPR008909">
    <property type="entry name" value="DALR_anticod-bd"/>
</dbReference>
<reference evidence="12 13" key="1">
    <citation type="journal article" date="2016" name="Nat. Commun.">
        <title>Thousands of microbial genomes shed light on interconnected biogeochemical processes in an aquifer system.</title>
        <authorList>
            <person name="Anantharaman K."/>
            <person name="Brown C.T."/>
            <person name="Hug L.A."/>
            <person name="Sharon I."/>
            <person name="Castelle C.J."/>
            <person name="Probst A.J."/>
            <person name="Thomas B.C."/>
            <person name="Singh A."/>
            <person name="Wilkins M.J."/>
            <person name="Karaoz U."/>
            <person name="Brodie E.L."/>
            <person name="Williams K.H."/>
            <person name="Hubbard S.S."/>
            <person name="Banfield J.F."/>
        </authorList>
    </citation>
    <scope>NUCLEOTIDE SEQUENCE [LARGE SCALE GENOMIC DNA]</scope>
</reference>
<comment type="subcellular location">
    <subcellularLocation>
        <location evidence="8">Cytoplasm</location>
    </subcellularLocation>
</comment>
<dbReference type="PANTHER" id="PTHR11956">
    <property type="entry name" value="ARGINYL-TRNA SYNTHETASE"/>
    <property type="match status" value="1"/>
</dbReference>
<dbReference type="Gene3D" id="1.10.730.10">
    <property type="entry name" value="Isoleucyl-tRNA Synthetase, Domain 1"/>
    <property type="match status" value="1"/>
</dbReference>
<comment type="catalytic activity">
    <reaction evidence="7 8">
        <text>tRNA(Arg) + L-arginine + ATP = L-arginyl-tRNA(Arg) + AMP + diphosphate</text>
        <dbReference type="Rhea" id="RHEA:20301"/>
        <dbReference type="Rhea" id="RHEA-COMP:9658"/>
        <dbReference type="Rhea" id="RHEA-COMP:9673"/>
        <dbReference type="ChEBI" id="CHEBI:30616"/>
        <dbReference type="ChEBI" id="CHEBI:32682"/>
        <dbReference type="ChEBI" id="CHEBI:33019"/>
        <dbReference type="ChEBI" id="CHEBI:78442"/>
        <dbReference type="ChEBI" id="CHEBI:78513"/>
        <dbReference type="ChEBI" id="CHEBI:456215"/>
        <dbReference type="EC" id="6.1.1.19"/>
    </reaction>
</comment>
<dbReference type="HAMAP" id="MF_00123">
    <property type="entry name" value="Arg_tRNA_synth"/>
    <property type="match status" value="1"/>
</dbReference>
<keyword evidence="4 8" id="KW-0067">ATP-binding</keyword>
<dbReference type="InterPro" id="IPR009080">
    <property type="entry name" value="tRNAsynth_Ia_anticodon-bd"/>
</dbReference>
<dbReference type="AlphaFoldDB" id="A0A1G2QWE3"/>
<sequence>MIVEELKKVVQKALKQEAEVVFEHPENPEHGDYSTNVALALGQKTGQNPKELAEGILSKVKSQKSKIIDHIKVAGPGFLNFFLSQEYLFKELQKIVRQKEKYGKAKNQKKKVMVEFTDPNPFKEFHIGHLYSNIVGESLSRLFEATGAAVKRANYQGDVGLHVAKAIWGMTKALQYKMPRDSDSLIEKVRWLGMCYAAGAWEYEEGKQSKKEIVELNEKIFAQDKEIQKLYKKGKAWSLEYFETIYKRLGTKFDYYYFESEVGKTGLVLVQKGLEKGIFEKSQGAIIFPGEKYGLHSRVFINSQGLPTYEAKELGLAPTKYRDFKYDLSLIITGNEIIEYFKVLLVVLKEIEPKLAEKTRHISHGMVRLPVGKMSSRTGSVITAEQLIDEVKSRVRKIMESSGTGSEIPQREQGVTAEAIAVGTVKYALLHVRLGKDIIFDFEKSLSLQGDSGPYLQYTYARCKSILRQSKFNSKLNSIKFKLSGIKLSTEEERILRLLYRFPEVVKDAGEQFSPNLLCSFVFEVAQAYNNFYNTHRVLQAEDKATKQFRLLLTAATAQIIKNSLHLLGIKTLERM</sequence>
<gene>
    <name evidence="8" type="primary">argS</name>
    <name evidence="12" type="ORF">A2672_02430</name>
</gene>
<dbReference type="SUPFAM" id="SSF55190">
    <property type="entry name" value="Arginyl-tRNA synthetase (ArgRS), N-terminal 'additional' domain"/>
    <property type="match status" value="1"/>
</dbReference>
<evidence type="ECO:0000259" key="11">
    <source>
        <dbReference type="SMART" id="SM01016"/>
    </source>
</evidence>
<dbReference type="Gene3D" id="3.40.50.620">
    <property type="entry name" value="HUPs"/>
    <property type="match status" value="1"/>
</dbReference>
<dbReference type="FunFam" id="1.10.730.10:FF:000006">
    <property type="entry name" value="Arginyl-tRNA synthetase 2, mitochondrial"/>
    <property type="match status" value="1"/>
</dbReference>
<dbReference type="PANTHER" id="PTHR11956:SF5">
    <property type="entry name" value="ARGININE--TRNA LIGASE, CYTOPLASMIC"/>
    <property type="match status" value="1"/>
</dbReference>
<dbReference type="STRING" id="1802448.A2672_02430"/>
<dbReference type="SUPFAM" id="SSF52374">
    <property type="entry name" value="Nucleotidylyl transferase"/>
    <property type="match status" value="1"/>
</dbReference>
<dbReference type="NCBIfam" id="TIGR00456">
    <property type="entry name" value="argS"/>
    <property type="match status" value="1"/>
</dbReference>
<feature type="domain" description="DALR anticodon binding" evidence="10">
    <location>
        <begin position="456"/>
        <end position="576"/>
    </location>
</feature>
<dbReference type="PRINTS" id="PR01038">
    <property type="entry name" value="TRNASYNTHARG"/>
</dbReference>
<name>A0A1G2QWE3_9BACT</name>
<evidence type="ECO:0000256" key="1">
    <source>
        <dbReference type="ARBA" id="ARBA00005594"/>
    </source>
</evidence>
<dbReference type="InterPro" id="IPR036695">
    <property type="entry name" value="Arg-tRNA-synth_N_sf"/>
</dbReference>
<dbReference type="InterPro" id="IPR005148">
    <property type="entry name" value="Arg-tRNA-synth_N"/>
</dbReference>